<dbReference type="GO" id="GO:0022857">
    <property type="term" value="F:transmembrane transporter activity"/>
    <property type="evidence" value="ECO:0007669"/>
    <property type="project" value="InterPro"/>
</dbReference>
<evidence type="ECO:0000256" key="3">
    <source>
        <dbReference type="ARBA" id="ARBA00022989"/>
    </source>
</evidence>
<dbReference type="AlphaFoldDB" id="A0A0F4Z767"/>
<comment type="subcellular location">
    <subcellularLocation>
        <location evidence="1">Membrane</location>
        <topology evidence="1">Multi-pass membrane protein</topology>
    </subcellularLocation>
</comment>
<keyword evidence="3 6" id="KW-1133">Transmembrane helix</keyword>
<dbReference type="RefSeq" id="XP_013332315.1">
    <property type="nucleotide sequence ID" value="XM_013476861.1"/>
</dbReference>
<feature type="transmembrane region" description="Helical" evidence="6">
    <location>
        <begin position="327"/>
        <end position="349"/>
    </location>
</feature>
<organism evidence="7 8">
    <name type="scientific">Rasamsonia emersonii (strain ATCC 16479 / CBS 393.64 / IMI 116815)</name>
    <dbReference type="NCBI Taxonomy" id="1408163"/>
    <lineage>
        <taxon>Eukaryota</taxon>
        <taxon>Fungi</taxon>
        <taxon>Dikarya</taxon>
        <taxon>Ascomycota</taxon>
        <taxon>Pezizomycotina</taxon>
        <taxon>Eurotiomycetes</taxon>
        <taxon>Eurotiomycetidae</taxon>
        <taxon>Eurotiales</taxon>
        <taxon>Trichocomaceae</taxon>
        <taxon>Rasamsonia</taxon>
    </lineage>
</organism>
<protein>
    <submittedName>
        <fullName evidence="7">MFS transporter</fullName>
    </submittedName>
</protein>
<dbReference type="InterPro" id="IPR036259">
    <property type="entry name" value="MFS_trans_sf"/>
</dbReference>
<feature type="transmembrane region" description="Helical" evidence="6">
    <location>
        <begin position="408"/>
        <end position="426"/>
    </location>
</feature>
<gene>
    <name evidence="7" type="ORF">T310_0259</name>
</gene>
<evidence type="ECO:0000256" key="1">
    <source>
        <dbReference type="ARBA" id="ARBA00004141"/>
    </source>
</evidence>
<proteinExistence type="predicted"/>
<feature type="region of interest" description="Disordered" evidence="5">
    <location>
        <begin position="378"/>
        <end position="397"/>
    </location>
</feature>
<feature type="transmembrane region" description="Helical" evidence="6">
    <location>
        <begin position="97"/>
        <end position="115"/>
    </location>
</feature>
<dbReference type="SUPFAM" id="SSF103473">
    <property type="entry name" value="MFS general substrate transporter"/>
    <property type="match status" value="1"/>
</dbReference>
<accession>A0A0F4Z767</accession>
<dbReference type="PANTHER" id="PTHR23502">
    <property type="entry name" value="MAJOR FACILITATOR SUPERFAMILY"/>
    <property type="match status" value="1"/>
</dbReference>
<keyword evidence="8" id="KW-1185">Reference proteome</keyword>
<dbReference type="OrthoDB" id="2533084at2759"/>
<dbReference type="Proteomes" id="UP000053958">
    <property type="component" value="Unassembled WGS sequence"/>
</dbReference>
<dbReference type="GO" id="GO:0005886">
    <property type="term" value="C:plasma membrane"/>
    <property type="evidence" value="ECO:0007669"/>
    <property type="project" value="TreeGrafter"/>
</dbReference>
<feature type="transmembrane region" description="Helical" evidence="6">
    <location>
        <begin position="178"/>
        <end position="200"/>
    </location>
</feature>
<reference evidence="7 8" key="1">
    <citation type="submission" date="2015-04" db="EMBL/GenBank/DDBJ databases">
        <authorList>
            <person name="Heijne W.H."/>
            <person name="Fedorova N.D."/>
            <person name="Nierman W.C."/>
            <person name="Vollebregt A.W."/>
            <person name="Zhao Z."/>
            <person name="Wu L."/>
            <person name="Kumar M."/>
            <person name="Stam H."/>
            <person name="van den Berg M.A."/>
            <person name="Pel H.J."/>
        </authorList>
    </citation>
    <scope>NUCLEOTIDE SEQUENCE [LARGE SCALE GENOMIC DNA]</scope>
    <source>
        <strain evidence="7 8">CBS 393.64</strain>
    </source>
</reference>
<evidence type="ECO:0000256" key="6">
    <source>
        <dbReference type="SAM" id="Phobius"/>
    </source>
</evidence>
<feature type="transmembrane region" description="Helical" evidence="6">
    <location>
        <begin position="286"/>
        <end position="307"/>
    </location>
</feature>
<feature type="transmembrane region" description="Helical" evidence="6">
    <location>
        <begin position="498"/>
        <end position="520"/>
    </location>
</feature>
<name>A0A0F4Z767_RASE3</name>
<sequence>MTSYEISETKNFENTQPVPAMQEEHDPAQLFKERDLNDTQDPRNWGPVKKGLLFTALISSSLLADGAMTWGATLIVTQAMDWKTSVTHSATSMNYGILLQGFGGVFAVPLIEAYGRLPVWFWTQVITMFMVLGATLSTSLGTFTLFRSLQGLFGTVPQVVGLPIIHDMYDPEDWPRMINIWATTFLVGPFLGPALAGYILDGSKNQWDISFGVLTALYGVSTFLILLFGHETYYARGQGQRATTSSSPFRARVRSFFGVGNTHLPKGATLAVQSRKLVELIFKPPLLLPGIATMINFCWPIGISTTVDTFLRAPPYMFNTVQASSMRFAGVIGALCGMTYAIITSDSILTDHARRIGYIFGYLFNEWIFNHHHKRPSRHDREDASGNSSTSSDTDADSWRPEYRLHGVWFPIGSMACGLLTYGLTLNFSQHWIGLAFGWVMVNLGMIASTVAITAYALEKYPQYSTTVSAIINMWRTCGGFSVAYFQASWIARDGVGVVFGVQAAVVVAGIILTIVPVLLMQRRRRKTGLVQV</sequence>
<feature type="transmembrane region" description="Helical" evidence="6">
    <location>
        <begin position="121"/>
        <end position="146"/>
    </location>
</feature>
<evidence type="ECO:0000313" key="7">
    <source>
        <dbReference type="EMBL" id="KKA25703.1"/>
    </source>
</evidence>
<dbReference type="STRING" id="1408163.A0A0F4Z767"/>
<feature type="transmembrane region" description="Helical" evidence="6">
    <location>
        <begin position="206"/>
        <end position="228"/>
    </location>
</feature>
<keyword evidence="4 6" id="KW-0472">Membrane</keyword>
<dbReference type="GeneID" id="25312314"/>
<dbReference type="PANTHER" id="PTHR23502:SF159">
    <property type="entry name" value="TRANSPORTER, PUTATIVE (AFU_ORTHOLOGUE AFUA_4G14230)-RELATED"/>
    <property type="match status" value="1"/>
</dbReference>
<dbReference type="Pfam" id="PF07690">
    <property type="entry name" value="MFS_1"/>
    <property type="match status" value="1"/>
</dbReference>
<comment type="caution">
    <text evidence="7">The sequence shown here is derived from an EMBL/GenBank/DDBJ whole genome shotgun (WGS) entry which is preliminary data.</text>
</comment>
<feature type="transmembrane region" description="Helical" evidence="6">
    <location>
        <begin position="52"/>
        <end position="76"/>
    </location>
</feature>
<evidence type="ECO:0000256" key="5">
    <source>
        <dbReference type="SAM" id="MobiDB-lite"/>
    </source>
</evidence>
<evidence type="ECO:0000256" key="2">
    <source>
        <dbReference type="ARBA" id="ARBA00022692"/>
    </source>
</evidence>
<dbReference type="Gene3D" id="1.20.1250.20">
    <property type="entry name" value="MFS general substrate transporter like domains"/>
    <property type="match status" value="1"/>
</dbReference>
<feature type="transmembrane region" description="Helical" evidence="6">
    <location>
        <begin position="432"/>
        <end position="458"/>
    </location>
</feature>
<feature type="region of interest" description="Disordered" evidence="5">
    <location>
        <begin position="1"/>
        <end position="20"/>
    </location>
</feature>
<keyword evidence="2 6" id="KW-0812">Transmembrane</keyword>
<dbReference type="InterPro" id="IPR011701">
    <property type="entry name" value="MFS"/>
</dbReference>
<evidence type="ECO:0000256" key="4">
    <source>
        <dbReference type="ARBA" id="ARBA00023136"/>
    </source>
</evidence>
<dbReference type="EMBL" id="LASV01000014">
    <property type="protein sequence ID" value="KKA25703.1"/>
    <property type="molecule type" value="Genomic_DNA"/>
</dbReference>
<evidence type="ECO:0000313" key="8">
    <source>
        <dbReference type="Proteomes" id="UP000053958"/>
    </source>
</evidence>